<dbReference type="RefSeq" id="XP_008719753.1">
    <property type="nucleotide sequence ID" value="XM_008721531.1"/>
</dbReference>
<dbReference type="Gene3D" id="3.50.50.60">
    <property type="entry name" value="FAD/NAD(P)-binding domain"/>
    <property type="match status" value="1"/>
</dbReference>
<sequence>MAAASDNKAPFEKVVVAGAGPAGLLSALLLAQQGIHVTVLESWDRLDERLRATQYGVPATRVFRKAGLIDDIRDASIENFPSICWRKTSTHERLAGVDLSVIKDHPDRMTILPLNLLVRIIYRHCVEKTQGRVEVKFKHEVVAVGQDDERAWVDVKVDGTPGTTRFEADYLIGCDGSKSVVRHCLYGRHWPGVTFDCHLLVQNVWYDGFEKHGWDGGNYMVDPNYWGLIAKRGKGGLWRVTYGDIDGLTDEEYEQRRPTVFEKMLPGHPKPGQYKITQTDHFRTHNRCVESMRVGRILLAGDAAHVNNPWGGYGCMAAVLDAGALADCLIGVYKGQAGDEILDLYAQIRREKYLKYIDERSQRNFNRVRNNDPDHVLQNDKLLKIFQDLEGDAAGTKTFLLVGEGGYRAKLPLAKPLFG</sequence>
<evidence type="ECO:0000256" key="1">
    <source>
        <dbReference type="ARBA" id="ARBA00022630"/>
    </source>
</evidence>
<dbReference type="Gene3D" id="3.30.9.10">
    <property type="entry name" value="D-Amino Acid Oxidase, subunit A, domain 2"/>
    <property type="match status" value="1"/>
</dbReference>
<gene>
    <name evidence="6" type="ORF">HMPREF1541_07206</name>
</gene>
<dbReference type="AlphaFoldDB" id="W2RPD2"/>
<dbReference type="eggNOG" id="ENOG502SHD9">
    <property type="taxonomic scope" value="Eukaryota"/>
</dbReference>
<keyword evidence="3" id="KW-0560">Oxidoreductase</keyword>
<feature type="domain" description="FAD-binding" evidence="5">
    <location>
        <begin position="13"/>
        <end position="351"/>
    </location>
</feature>
<keyword evidence="4" id="KW-0520">NAD</keyword>
<dbReference type="PANTHER" id="PTHR43476:SF4">
    <property type="entry name" value="BLR0106 PROTEIN"/>
    <property type="match status" value="1"/>
</dbReference>
<evidence type="ECO:0000313" key="6">
    <source>
        <dbReference type="EMBL" id="ETN37584.1"/>
    </source>
</evidence>
<accession>W2RPD2</accession>
<evidence type="ECO:0000256" key="3">
    <source>
        <dbReference type="ARBA" id="ARBA00023002"/>
    </source>
</evidence>
<organism evidence="6 7">
    <name type="scientific">Cyphellophora europaea (strain CBS 101466)</name>
    <name type="common">Phialophora europaea</name>
    <dbReference type="NCBI Taxonomy" id="1220924"/>
    <lineage>
        <taxon>Eukaryota</taxon>
        <taxon>Fungi</taxon>
        <taxon>Dikarya</taxon>
        <taxon>Ascomycota</taxon>
        <taxon>Pezizomycotina</taxon>
        <taxon>Eurotiomycetes</taxon>
        <taxon>Chaetothyriomycetidae</taxon>
        <taxon>Chaetothyriales</taxon>
        <taxon>Cyphellophoraceae</taxon>
        <taxon>Cyphellophora</taxon>
    </lineage>
</organism>
<dbReference type="InterPro" id="IPR050631">
    <property type="entry name" value="PheA/TfdB_FAD_monoxygenase"/>
</dbReference>
<dbReference type="GO" id="GO:0071949">
    <property type="term" value="F:FAD binding"/>
    <property type="evidence" value="ECO:0007669"/>
    <property type="project" value="InterPro"/>
</dbReference>
<dbReference type="Pfam" id="PF01494">
    <property type="entry name" value="FAD_binding_3"/>
    <property type="match status" value="1"/>
</dbReference>
<dbReference type="Proteomes" id="UP000030752">
    <property type="component" value="Unassembled WGS sequence"/>
</dbReference>
<dbReference type="HOGENOM" id="CLU_009665_2_2_1"/>
<dbReference type="InterPro" id="IPR002938">
    <property type="entry name" value="FAD-bd"/>
</dbReference>
<dbReference type="GeneID" id="19974545"/>
<dbReference type="SUPFAM" id="SSF51905">
    <property type="entry name" value="FAD/NAD(P)-binding domain"/>
    <property type="match status" value="1"/>
</dbReference>
<protein>
    <recommendedName>
        <fullName evidence="5">FAD-binding domain-containing protein</fullName>
    </recommendedName>
</protein>
<name>W2RPD2_CYPE1</name>
<dbReference type="InParanoid" id="W2RPD2"/>
<evidence type="ECO:0000256" key="4">
    <source>
        <dbReference type="ARBA" id="ARBA00023027"/>
    </source>
</evidence>
<evidence type="ECO:0000256" key="2">
    <source>
        <dbReference type="ARBA" id="ARBA00022827"/>
    </source>
</evidence>
<dbReference type="EMBL" id="KB822723">
    <property type="protein sequence ID" value="ETN37584.1"/>
    <property type="molecule type" value="Genomic_DNA"/>
</dbReference>
<keyword evidence="7" id="KW-1185">Reference proteome</keyword>
<dbReference type="InterPro" id="IPR036188">
    <property type="entry name" value="FAD/NAD-bd_sf"/>
</dbReference>
<keyword evidence="1" id="KW-0285">Flavoprotein</keyword>
<dbReference type="OrthoDB" id="10016252at2759"/>
<evidence type="ECO:0000313" key="7">
    <source>
        <dbReference type="Proteomes" id="UP000030752"/>
    </source>
</evidence>
<dbReference type="PRINTS" id="PR00420">
    <property type="entry name" value="RNGMNOXGNASE"/>
</dbReference>
<reference evidence="6 7" key="1">
    <citation type="submission" date="2013-03" db="EMBL/GenBank/DDBJ databases">
        <title>The Genome Sequence of Phialophora europaea CBS 101466.</title>
        <authorList>
            <consortium name="The Broad Institute Genomics Platform"/>
            <person name="Cuomo C."/>
            <person name="de Hoog S."/>
            <person name="Gorbushina A."/>
            <person name="Walker B."/>
            <person name="Young S.K."/>
            <person name="Zeng Q."/>
            <person name="Gargeya S."/>
            <person name="Fitzgerald M."/>
            <person name="Haas B."/>
            <person name="Abouelleil A."/>
            <person name="Allen A.W."/>
            <person name="Alvarado L."/>
            <person name="Arachchi H.M."/>
            <person name="Berlin A.M."/>
            <person name="Chapman S.B."/>
            <person name="Gainer-Dewar J."/>
            <person name="Goldberg J."/>
            <person name="Griggs A."/>
            <person name="Gujja S."/>
            <person name="Hansen M."/>
            <person name="Howarth C."/>
            <person name="Imamovic A."/>
            <person name="Ireland A."/>
            <person name="Larimer J."/>
            <person name="McCowan C."/>
            <person name="Murphy C."/>
            <person name="Pearson M."/>
            <person name="Poon T.W."/>
            <person name="Priest M."/>
            <person name="Roberts A."/>
            <person name="Saif S."/>
            <person name="Shea T."/>
            <person name="Sisk P."/>
            <person name="Sykes S."/>
            <person name="Wortman J."/>
            <person name="Nusbaum C."/>
            <person name="Birren B."/>
        </authorList>
    </citation>
    <scope>NUCLEOTIDE SEQUENCE [LARGE SCALE GENOMIC DNA]</scope>
    <source>
        <strain evidence="6 7">CBS 101466</strain>
    </source>
</reference>
<dbReference type="STRING" id="1220924.W2RPD2"/>
<evidence type="ECO:0000259" key="5">
    <source>
        <dbReference type="Pfam" id="PF01494"/>
    </source>
</evidence>
<proteinExistence type="predicted"/>
<dbReference type="PANTHER" id="PTHR43476">
    <property type="entry name" value="3-(3-HYDROXY-PHENYL)PROPIONATE/3-HYDROXYCINNAMIC ACID HYDROXYLASE"/>
    <property type="match status" value="1"/>
</dbReference>
<keyword evidence="2" id="KW-0274">FAD</keyword>
<dbReference type="VEuPathDB" id="FungiDB:HMPREF1541_07206"/>
<dbReference type="GO" id="GO:0016491">
    <property type="term" value="F:oxidoreductase activity"/>
    <property type="evidence" value="ECO:0007669"/>
    <property type="project" value="UniProtKB-KW"/>
</dbReference>